<dbReference type="EMBL" id="CP019605">
    <property type="protein sequence ID" value="AQP43539.1"/>
    <property type="molecule type" value="Genomic_DNA"/>
</dbReference>
<sequence>MAEPPSKRSRRWVYAAAAAAAAVIAIVFTVVGDGVAATESAGWLGVVVDWGHQLVWALLAAAFTVAAVRDGWTKPSQILAVGALALYAAFLAAVFLG</sequence>
<protein>
    <submittedName>
        <fullName evidence="1">Uncharacterized protein</fullName>
    </submittedName>
</protein>
<organism evidence="1 2">
    <name type="scientific">Tessaracoccus flavus</name>
    <dbReference type="NCBI Taxonomy" id="1610493"/>
    <lineage>
        <taxon>Bacteria</taxon>
        <taxon>Bacillati</taxon>
        <taxon>Actinomycetota</taxon>
        <taxon>Actinomycetes</taxon>
        <taxon>Propionibacteriales</taxon>
        <taxon>Propionibacteriaceae</taxon>
        <taxon>Tessaracoccus</taxon>
    </lineage>
</organism>
<dbReference type="KEGG" id="tfl:RPIT_00820"/>
<evidence type="ECO:0000313" key="1">
    <source>
        <dbReference type="EMBL" id="AQP43539.1"/>
    </source>
</evidence>
<dbReference type="Proteomes" id="UP000188324">
    <property type="component" value="Chromosome"/>
</dbReference>
<evidence type="ECO:0000313" key="2">
    <source>
        <dbReference type="Proteomes" id="UP000188324"/>
    </source>
</evidence>
<name>A0A1Q2CBQ5_9ACTN</name>
<dbReference type="AlphaFoldDB" id="A0A1Q2CBQ5"/>
<accession>A0A1Q2CBQ5</accession>
<reference evidence="1 2" key="1">
    <citation type="journal article" date="2016" name="Int. J. Syst. Evol. Microbiol.">
        <title>Tessaracoccus flavus sp. nov., isolated from the drainage system of a lindane-producing factory.</title>
        <authorList>
            <person name="Kumari R."/>
            <person name="Singh P."/>
            <person name="Schumann P."/>
            <person name="Lal R."/>
        </authorList>
    </citation>
    <scope>NUCLEOTIDE SEQUENCE [LARGE SCALE GENOMIC DNA]</scope>
    <source>
        <strain evidence="1 2">RP1T</strain>
    </source>
</reference>
<keyword evidence="2" id="KW-1185">Reference proteome</keyword>
<dbReference type="STRING" id="1610493.RPIT_00820"/>
<gene>
    <name evidence="1" type="ORF">RPIT_00820</name>
</gene>
<dbReference type="RefSeq" id="WP_077339621.1">
    <property type="nucleotide sequence ID" value="NZ_CP019605.1"/>
</dbReference>
<proteinExistence type="predicted"/>